<name>A0A239TKR2_9FIRM</name>
<feature type="transmembrane region" description="Helical" evidence="1">
    <location>
        <begin position="21"/>
        <end position="54"/>
    </location>
</feature>
<proteinExistence type="predicted"/>
<dbReference type="GeneID" id="78506744"/>
<accession>A0A239TKR2</accession>
<sequence>MKEDILNFIKYQLKEHCGRTIGIVIGFIIALSILVFGFFSTLFVIICMGLGLFIGNKIDKSDSEFFEDLVYRIQRLLSPFSRRW</sequence>
<keyword evidence="1" id="KW-0472">Membrane</keyword>
<dbReference type="AlphaFoldDB" id="A0A239TKR2"/>
<dbReference type="Proteomes" id="UP000215383">
    <property type="component" value="Chromosome 1"/>
</dbReference>
<dbReference type="InterPro" id="IPR018730">
    <property type="entry name" value="DUF2273"/>
</dbReference>
<gene>
    <name evidence="2" type="ORF">SAMEA4364220_00719</name>
</gene>
<keyword evidence="1" id="KW-0812">Transmembrane</keyword>
<dbReference type="RefSeq" id="WP_027889641.1">
    <property type="nucleotide sequence ID" value="NZ_CALXYH010000011.1"/>
</dbReference>
<dbReference type="EMBL" id="LT906446">
    <property type="protein sequence ID" value="SNU97233.1"/>
    <property type="molecule type" value="Genomic_DNA"/>
</dbReference>
<protein>
    <submittedName>
        <fullName evidence="2">Small integral membrane protein (DUF2273)</fullName>
    </submittedName>
</protein>
<dbReference type="OrthoDB" id="1727295at2"/>
<evidence type="ECO:0000313" key="2">
    <source>
        <dbReference type="EMBL" id="SNU97233.1"/>
    </source>
</evidence>
<reference evidence="2 3" key="1">
    <citation type="submission" date="2017-06" db="EMBL/GenBank/DDBJ databases">
        <authorList>
            <consortium name="Pathogen Informatics"/>
        </authorList>
    </citation>
    <scope>NUCLEOTIDE SEQUENCE [LARGE SCALE GENOMIC DNA]</scope>
    <source>
        <strain evidence="2 3">NCTC10570</strain>
    </source>
</reference>
<dbReference type="Pfam" id="PF10031">
    <property type="entry name" value="DUF2273"/>
    <property type="match status" value="1"/>
</dbReference>
<evidence type="ECO:0000256" key="1">
    <source>
        <dbReference type="SAM" id="Phobius"/>
    </source>
</evidence>
<keyword evidence="3" id="KW-1185">Reference proteome</keyword>
<keyword evidence="1" id="KW-1133">Transmembrane helix</keyword>
<organism evidence="2 3">
    <name type="scientific">Megamonas hypermegale</name>
    <dbReference type="NCBI Taxonomy" id="158847"/>
    <lineage>
        <taxon>Bacteria</taxon>
        <taxon>Bacillati</taxon>
        <taxon>Bacillota</taxon>
        <taxon>Negativicutes</taxon>
        <taxon>Selenomonadales</taxon>
        <taxon>Selenomonadaceae</taxon>
        <taxon>Megamonas</taxon>
    </lineage>
</organism>
<evidence type="ECO:0000313" key="3">
    <source>
        <dbReference type="Proteomes" id="UP000215383"/>
    </source>
</evidence>
<dbReference type="eggNOG" id="COG5547">
    <property type="taxonomic scope" value="Bacteria"/>
</dbReference>